<organism evidence="1 2">
    <name type="scientific">Trifolium medium</name>
    <dbReference type="NCBI Taxonomy" id="97028"/>
    <lineage>
        <taxon>Eukaryota</taxon>
        <taxon>Viridiplantae</taxon>
        <taxon>Streptophyta</taxon>
        <taxon>Embryophyta</taxon>
        <taxon>Tracheophyta</taxon>
        <taxon>Spermatophyta</taxon>
        <taxon>Magnoliopsida</taxon>
        <taxon>eudicotyledons</taxon>
        <taxon>Gunneridae</taxon>
        <taxon>Pentapetalae</taxon>
        <taxon>rosids</taxon>
        <taxon>fabids</taxon>
        <taxon>Fabales</taxon>
        <taxon>Fabaceae</taxon>
        <taxon>Papilionoideae</taxon>
        <taxon>50 kb inversion clade</taxon>
        <taxon>NPAAA clade</taxon>
        <taxon>Hologalegina</taxon>
        <taxon>IRL clade</taxon>
        <taxon>Trifolieae</taxon>
        <taxon>Trifolium</taxon>
    </lineage>
</organism>
<sequence length="48" mass="4909">EVDNGSAVVSGRVLAGDGADFAVAVVVIWRVVIWRAVILCGGWPVSAA</sequence>
<feature type="non-terminal residue" evidence="1">
    <location>
        <position position="1"/>
    </location>
</feature>
<evidence type="ECO:0000313" key="1">
    <source>
        <dbReference type="EMBL" id="MCI79422.1"/>
    </source>
</evidence>
<name>A0A392UWC7_9FABA</name>
<dbReference type="EMBL" id="LXQA010973358">
    <property type="protein sequence ID" value="MCI79422.1"/>
    <property type="molecule type" value="Genomic_DNA"/>
</dbReference>
<keyword evidence="2" id="KW-1185">Reference proteome</keyword>
<dbReference type="Proteomes" id="UP000265520">
    <property type="component" value="Unassembled WGS sequence"/>
</dbReference>
<reference evidence="1 2" key="1">
    <citation type="journal article" date="2018" name="Front. Plant Sci.">
        <title>Red Clover (Trifolium pratense) and Zigzag Clover (T. medium) - A Picture of Genomic Similarities and Differences.</title>
        <authorList>
            <person name="Dluhosova J."/>
            <person name="Istvanek J."/>
            <person name="Nedelnik J."/>
            <person name="Repkova J."/>
        </authorList>
    </citation>
    <scope>NUCLEOTIDE SEQUENCE [LARGE SCALE GENOMIC DNA]</scope>
    <source>
        <strain evidence="2">cv. 10/8</strain>
        <tissue evidence="1">Leaf</tissue>
    </source>
</reference>
<protein>
    <submittedName>
        <fullName evidence="1">Uncharacterized protein</fullName>
    </submittedName>
</protein>
<evidence type="ECO:0000313" key="2">
    <source>
        <dbReference type="Proteomes" id="UP000265520"/>
    </source>
</evidence>
<dbReference type="AlphaFoldDB" id="A0A392UWC7"/>
<proteinExistence type="predicted"/>
<accession>A0A392UWC7</accession>
<feature type="non-terminal residue" evidence="1">
    <location>
        <position position="48"/>
    </location>
</feature>
<comment type="caution">
    <text evidence="1">The sequence shown here is derived from an EMBL/GenBank/DDBJ whole genome shotgun (WGS) entry which is preliminary data.</text>
</comment>